<sequence>MSRRPAPVVVSSTASRPLVVRTAARSYGRRGGGGCGASAAPRSERAGTGGDLLGDVQRGAGGRADHAGGAGGHPRGDRLGGAEPDGGRGGDRLPGAAPGGLGADLDPNQRQLARVRADLGDADDAGAVGLVRDAGLVEHRGAERGVGVGRRGGRYGRGRRQAGDPCRRHHHSCDPSAHDTNLLGN</sequence>
<evidence type="ECO:0000313" key="2">
    <source>
        <dbReference type="EMBL" id="RGD55628.1"/>
    </source>
</evidence>
<proteinExistence type="predicted"/>
<feature type="region of interest" description="Disordered" evidence="1">
    <location>
        <begin position="145"/>
        <end position="185"/>
    </location>
</feature>
<evidence type="ECO:0000313" key="3">
    <source>
        <dbReference type="Proteomes" id="UP000263377"/>
    </source>
</evidence>
<organism evidence="2 3">
    <name type="scientific">Kitasatospora xanthocidica</name>
    <dbReference type="NCBI Taxonomy" id="83382"/>
    <lineage>
        <taxon>Bacteria</taxon>
        <taxon>Bacillati</taxon>
        <taxon>Actinomycetota</taxon>
        <taxon>Actinomycetes</taxon>
        <taxon>Kitasatosporales</taxon>
        <taxon>Streptomycetaceae</taxon>
        <taxon>Kitasatospora</taxon>
    </lineage>
</organism>
<protein>
    <submittedName>
        <fullName evidence="2">Uncharacterized protein</fullName>
    </submittedName>
</protein>
<gene>
    <name evidence="2" type="ORF">DR950_40515</name>
</gene>
<feature type="compositionally biased region" description="Basic residues" evidence="1">
    <location>
        <begin position="151"/>
        <end position="160"/>
    </location>
</feature>
<dbReference type="AlphaFoldDB" id="A0A372ZIF5"/>
<comment type="caution">
    <text evidence="2">The sequence shown here is derived from an EMBL/GenBank/DDBJ whole genome shotgun (WGS) entry which is preliminary data.</text>
</comment>
<accession>A0A372ZIF5</accession>
<reference evidence="2 3" key="1">
    <citation type="submission" date="2018-08" db="EMBL/GenBank/DDBJ databases">
        <title>Diversity &amp; Physiological Properties of Lignin-Decomposing Actinobacteria from Soil.</title>
        <authorList>
            <person name="Roh S.G."/>
            <person name="Kim S.B."/>
        </authorList>
    </citation>
    <scope>NUCLEOTIDE SEQUENCE [LARGE SCALE GENOMIC DNA]</scope>
    <source>
        <strain evidence="2 3">MMS17-GH009</strain>
    </source>
</reference>
<name>A0A372ZIF5_9ACTN</name>
<keyword evidence="3" id="KW-1185">Reference proteome</keyword>
<feature type="compositionally biased region" description="Basic and acidic residues" evidence="1">
    <location>
        <begin position="74"/>
        <end position="91"/>
    </location>
</feature>
<feature type="compositionally biased region" description="Basic and acidic residues" evidence="1">
    <location>
        <begin position="161"/>
        <end position="177"/>
    </location>
</feature>
<evidence type="ECO:0000256" key="1">
    <source>
        <dbReference type="SAM" id="MobiDB-lite"/>
    </source>
</evidence>
<dbReference type="EMBL" id="QVIG01000003">
    <property type="protein sequence ID" value="RGD55628.1"/>
    <property type="molecule type" value="Genomic_DNA"/>
</dbReference>
<dbReference type="Proteomes" id="UP000263377">
    <property type="component" value="Unassembled WGS sequence"/>
</dbReference>
<feature type="region of interest" description="Disordered" evidence="1">
    <location>
        <begin position="1"/>
        <end position="106"/>
    </location>
</feature>